<comment type="caution">
    <text evidence="1">The sequence shown here is derived from an EMBL/GenBank/DDBJ whole genome shotgun (WGS) entry which is preliminary data.</text>
</comment>
<evidence type="ECO:0000313" key="1">
    <source>
        <dbReference type="EMBL" id="OGC13326.1"/>
    </source>
</evidence>
<organism evidence="1 2">
    <name type="scientific">candidate division WOR-1 bacterium RIFOXYB2_FULL_36_35</name>
    <dbReference type="NCBI Taxonomy" id="1802578"/>
    <lineage>
        <taxon>Bacteria</taxon>
        <taxon>Bacillati</taxon>
        <taxon>Saganbacteria</taxon>
    </lineage>
</organism>
<proteinExistence type="predicted"/>
<accession>A0A1F4RYR0</accession>
<dbReference type="Proteomes" id="UP000177905">
    <property type="component" value="Unassembled WGS sequence"/>
</dbReference>
<evidence type="ECO:0000313" key="2">
    <source>
        <dbReference type="Proteomes" id="UP000177905"/>
    </source>
</evidence>
<dbReference type="EMBL" id="MEUA01000058">
    <property type="protein sequence ID" value="OGC13326.1"/>
    <property type="molecule type" value="Genomic_DNA"/>
</dbReference>
<protein>
    <submittedName>
        <fullName evidence="1">Uncharacterized protein</fullName>
    </submittedName>
</protein>
<sequence>MEILLLSPVMAFGGCGNSESEQPSKKNKNQFPEPDCGSCVINPPVHPDNIEKLSDPSDPEATLNDEIEILEYLLSAEPQNNEAISKSAEKIAYLIAVIYCNYGSDKACDLFASLSETFGVWWVAGAEETGAKQAVLQKLVDQNMEIAADLLICLDNGSEVIASADLSPQEKAALISEIFKRDKKLAKDIFLEVKDPIFEVSTLFPQDLFASIQSNEILAYLSDRENYNDFEDWGENNFVYNSLGRLRFLSLVQYISRSYGEEKAVSLIRNLLFCNPEIQSSLQGDDILRNVERQVFVRNLFAEILERDNNQGTRLIKAFFKIDYDFSLSFFLTKETIMALNLSPDQIAEWIASAYDATGKGNEKTQNIKNFFRSPFLSREYSITEEEFKIKIFKALFEKYPKQTVELLTSGAINKNQISDALAEKLSKMINEKHAYLNDSQISSYLHPMDWILSNLFSSFILFLYDGLGQEEAGKALNSLCESQTSSNVLKMLELLFSIDRDKTTTLLINELNSDYSSYVAELFDKIFLSPYYYLAEGKLPDLLVALYDARKGDRAIAGKIFYNLKNDILKYIIASALLRNYPEYAAPILTLGEISKGYLTVDEIKKIERSHSFTWQDVVSSMILKVYDKADPYIKRIIFFRILENNLIGLADKWKILYKIARQGGEHSAADIISPNYYDTQILADVISFPFGKEGTTNERKAIIIILSELYAINLAPASCVIRRISDPAIVSTIILGIYGRMPSYGSNLLDIILSKKNQDILFEIMSNNISKAARLVTSTNSRSRLHIDLAGIIIDQVNLPEEDNKTKELAKLLVETIKIKANIDGSCNFAQDVFYYLCSSIPAHVTTSSESYSAYWNKMYDNLKKFFDIFQAEAKAQNVDVSWINMPNLLYLRDL</sequence>
<dbReference type="AlphaFoldDB" id="A0A1F4RYR0"/>
<reference evidence="1 2" key="1">
    <citation type="journal article" date="2016" name="Nat. Commun.">
        <title>Thousands of microbial genomes shed light on interconnected biogeochemical processes in an aquifer system.</title>
        <authorList>
            <person name="Anantharaman K."/>
            <person name="Brown C.T."/>
            <person name="Hug L.A."/>
            <person name="Sharon I."/>
            <person name="Castelle C.J."/>
            <person name="Probst A.J."/>
            <person name="Thomas B.C."/>
            <person name="Singh A."/>
            <person name="Wilkins M.J."/>
            <person name="Karaoz U."/>
            <person name="Brodie E.L."/>
            <person name="Williams K.H."/>
            <person name="Hubbard S.S."/>
            <person name="Banfield J.F."/>
        </authorList>
    </citation>
    <scope>NUCLEOTIDE SEQUENCE [LARGE SCALE GENOMIC DNA]</scope>
</reference>
<name>A0A1F4RYR0_UNCSA</name>
<gene>
    <name evidence="1" type="ORF">A2290_04645</name>
</gene>